<reference evidence="3" key="1">
    <citation type="journal article" date="2019" name="Int. J. Syst. Evol. Microbiol.">
        <title>The Global Catalogue of Microorganisms (GCM) 10K type strain sequencing project: providing services to taxonomists for standard genome sequencing and annotation.</title>
        <authorList>
            <consortium name="The Broad Institute Genomics Platform"/>
            <consortium name="The Broad Institute Genome Sequencing Center for Infectious Disease"/>
            <person name="Wu L."/>
            <person name="Ma J."/>
        </authorList>
    </citation>
    <scope>NUCLEOTIDE SEQUENCE [LARGE SCALE GENOMIC DNA]</scope>
    <source>
        <strain evidence="3">JCM 17021</strain>
    </source>
</reference>
<comment type="caution">
    <text evidence="2">The sequence shown here is derived from an EMBL/GenBank/DDBJ whole genome shotgun (WGS) entry which is preliminary data.</text>
</comment>
<evidence type="ECO:0000313" key="2">
    <source>
        <dbReference type="EMBL" id="GAA3883571.1"/>
    </source>
</evidence>
<dbReference type="EMBL" id="BAABCN010000008">
    <property type="protein sequence ID" value="GAA3883571.1"/>
    <property type="molecule type" value="Genomic_DNA"/>
</dbReference>
<dbReference type="Proteomes" id="UP001501803">
    <property type="component" value="Unassembled WGS sequence"/>
</dbReference>
<dbReference type="SUPFAM" id="SSF54909">
    <property type="entry name" value="Dimeric alpha+beta barrel"/>
    <property type="match status" value="1"/>
</dbReference>
<dbReference type="PROSITE" id="PS51502">
    <property type="entry name" value="S_R_A_B_BARREL"/>
    <property type="match status" value="1"/>
</dbReference>
<proteinExistence type="predicted"/>
<dbReference type="RefSeq" id="WP_345067634.1">
    <property type="nucleotide sequence ID" value="NZ_BAABCN010000008.1"/>
</dbReference>
<dbReference type="PANTHER" id="PTHR37832">
    <property type="entry name" value="BLL2683 PROTEIN"/>
    <property type="match status" value="1"/>
</dbReference>
<dbReference type="SMART" id="SM00886">
    <property type="entry name" value="Dabb"/>
    <property type="match status" value="1"/>
</dbReference>
<gene>
    <name evidence="2" type="ORF">GCM10022381_27190</name>
</gene>
<sequence>MTIRHVVSWQLATADPAEKAEQAARIAESLEALVGQVDGLHALTVGTDVVGGGNWDVVLIADFDDVEAIDRYQVHPEHVTAAGYIRSVVAQRSCVDFAL</sequence>
<evidence type="ECO:0000259" key="1">
    <source>
        <dbReference type="PROSITE" id="PS51502"/>
    </source>
</evidence>
<keyword evidence="3" id="KW-1185">Reference proteome</keyword>
<dbReference type="Pfam" id="PF07876">
    <property type="entry name" value="Dabb"/>
    <property type="match status" value="1"/>
</dbReference>
<organism evidence="2 3">
    <name type="scientific">Leifsonia kafniensis</name>
    <dbReference type="NCBI Taxonomy" id="475957"/>
    <lineage>
        <taxon>Bacteria</taxon>
        <taxon>Bacillati</taxon>
        <taxon>Actinomycetota</taxon>
        <taxon>Actinomycetes</taxon>
        <taxon>Micrococcales</taxon>
        <taxon>Microbacteriaceae</taxon>
        <taxon>Leifsonia</taxon>
    </lineage>
</organism>
<feature type="domain" description="Stress-response A/B barrel" evidence="1">
    <location>
        <begin position="3"/>
        <end position="97"/>
    </location>
</feature>
<dbReference type="InterPro" id="IPR013097">
    <property type="entry name" value="Dabb"/>
</dbReference>
<accession>A0ABP7KPP9</accession>
<evidence type="ECO:0000313" key="3">
    <source>
        <dbReference type="Proteomes" id="UP001501803"/>
    </source>
</evidence>
<dbReference type="Gene3D" id="3.30.70.100">
    <property type="match status" value="1"/>
</dbReference>
<name>A0ABP7KPP9_9MICO</name>
<dbReference type="InterPro" id="IPR011008">
    <property type="entry name" value="Dimeric_a/b-barrel"/>
</dbReference>
<protein>
    <submittedName>
        <fullName evidence="2">Dabb family protein</fullName>
    </submittedName>
</protein>
<dbReference type="PANTHER" id="PTHR37832:SF1">
    <property type="entry name" value="STRESS-RESPONSE A_B BARREL DOMAIN-CONTAINING PROTEIN"/>
    <property type="match status" value="1"/>
</dbReference>